<protein>
    <recommendedName>
        <fullName evidence="1">Peptidase S8/S53 domain-containing protein</fullName>
    </recommendedName>
</protein>
<gene>
    <name evidence="2" type="ORF">NCTC11388_00664</name>
</gene>
<dbReference type="RefSeq" id="WP_115169089.1">
    <property type="nucleotide sequence ID" value="NZ_UGYW01000002.1"/>
</dbReference>
<dbReference type="SUPFAM" id="SSF52743">
    <property type="entry name" value="Subtilisin-like"/>
    <property type="match status" value="1"/>
</dbReference>
<evidence type="ECO:0000313" key="3">
    <source>
        <dbReference type="Proteomes" id="UP000254893"/>
    </source>
</evidence>
<sequence>MQKKYNSSYSQFAYELDRIAFQHDLLIFLSVGNFDSESLQALKNDYIHPDHDYPGFFYNLNPDTDSHICEDTNICIPSESLNNISVGALAGNFDEDDNSDVTPSNMYPAHYTRKFHFDYNQPINGQPIQQRNKFLNKPDFVMEGGDLFEYNSGIQILRSPNADVEKFYGKTCGTSLATPLLTSYAAEILAYYPEIKTQSIKALLINSAGFHKSNHLPHFKELNQDLLRRLIGHGKPNREHLLSTDNDSILYLIEGGIRVEQIMKYPIFIPPYLLENGNKLQFDISLAYSFDPVKDDHLNYLPLHISFSLVKNLDIASIGATKDVYGIKNSIGWSEDHFGIDNKLFSNAQKMTYRLQPNDIVSCDGSVAIAVRCLAKNDFLHRLKQGEHNFSIVVRVSEIITNTNEPGINLFTEMMKINNYVDISNDVEGGLDIDL</sequence>
<name>A0A380BIP0_SPHSI</name>
<dbReference type="AlphaFoldDB" id="A0A380BIP0"/>
<dbReference type="GO" id="GO:0004252">
    <property type="term" value="F:serine-type endopeptidase activity"/>
    <property type="evidence" value="ECO:0007669"/>
    <property type="project" value="InterPro"/>
</dbReference>
<feature type="domain" description="Peptidase S8/S53" evidence="1">
    <location>
        <begin position="6"/>
        <end position="234"/>
    </location>
</feature>
<dbReference type="EMBL" id="UGYW01000002">
    <property type="protein sequence ID" value="SUJ01062.1"/>
    <property type="molecule type" value="Genomic_DNA"/>
</dbReference>
<dbReference type="Proteomes" id="UP000254893">
    <property type="component" value="Unassembled WGS sequence"/>
</dbReference>
<evidence type="ECO:0000259" key="1">
    <source>
        <dbReference type="Pfam" id="PF00082"/>
    </source>
</evidence>
<reference evidence="2 3" key="1">
    <citation type="submission" date="2018-06" db="EMBL/GenBank/DDBJ databases">
        <authorList>
            <consortium name="Pathogen Informatics"/>
            <person name="Doyle S."/>
        </authorList>
    </citation>
    <scope>NUCLEOTIDE SEQUENCE [LARGE SCALE GENOMIC DNA]</scope>
    <source>
        <strain evidence="2 3">NCTC11388</strain>
    </source>
</reference>
<dbReference type="InterPro" id="IPR036852">
    <property type="entry name" value="Peptidase_S8/S53_dom_sf"/>
</dbReference>
<dbReference type="Pfam" id="PF00082">
    <property type="entry name" value="Peptidase_S8"/>
    <property type="match status" value="1"/>
</dbReference>
<evidence type="ECO:0000313" key="2">
    <source>
        <dbReference type="EMBL" id="SUJ01062.1"/>
    </source>
</evidence>
<dbReference type="GO" id="GO:0006508">
    <property type="term" value="P:proteolysis"/>
    <property type="evidence" value="ECO:0007669"/>
    <property type="project" value="InterPro"/>
</dbReference>
<dbReference type="Gene3D" id="3.40.50.200">
    <property type="entry name" value="Peptidase S8/S53 domain"/>
    <property type="match status" value="1"/>
</dbReference>
<accession>A0A380BIP0</accession>
<organism evidence="2 3">
    <name type="scientific">Sphingobacterium spiritivorum</name>
    <name type="common">Flavobacterium spiritivorum</name>
    <dbReference type="NCBI Taxonomy" id="258"/>
    <lineage>
        <taxon>Bacteria</taxon>
        <taxon>Pseudomonadati</taxon>
        <taxon>Bacteroidota</taxon>
        <taxon>Sphingobacteriia</taxon>
        <taxon>Sphingobacteriales</taxon>
        <taxon>Sphingobacteriaceae</taxon>
        <taxon>Sphingobacterium</taxon>
    </lineage>
</organism>
<dbReference type="InterPro" id="IPR000209">
    <property type="entry name" value="Peptidase_S8/S53_dom"/>
</dbReference>
<proteinExistence type="predicted"/>